<accession>N0BLQ0</accession>
<dbReference type="HOGENOM" id="CLU_2313632_0_0_2"/>
<proteinExistence type="predicted"/>
<dbReference type="STRING" id="387631.Asulf_01483"/>
<reference evidence="1 2" key="1">
    <citation type="journal article" date="2013" name="Genome Announc.">
        <title>Complete Genome Sequence of the Thermophilic and Facultatively Chemolithoautotrophic Sulfate Reducer Archaeoglobus sulfaticallidus Strain PM70-1T.</title>
        <authorList>
            <person name="Stokke R."/>
            <person name="Hocking W.P."/>
            <person name="Steinsbu B.O."/>
            <person name="Steen I.H."/>
        </authorList>
    </citation>
    <scope>NUCLEOTIDE SEQUENCE [LARGE SCALE GENOMIC DNA]</scope>
    <source>
        <strain evidence="1">PM70-1</strain>
    </source>
</reference>
<dbReference type="Proteomes" id="UP000013307">
    <property type="component" value="Chromosome"/>
</dbReference>
<dbReference type="KEGG" id="ast:Asulf_01483"/>
<dbReference type="GeneID" id="15393118"/>
<dbReference type="RefSeq" id="WP_015591064.1">
    <property type="nucleotide sequence ID" value="NC_021169.1"/>
</dbReference>
<protein>
    <submittedName>
        <fullName evidence="1">Uncharacterized protein</fullName>
    </submittedName>
</protein>
<dbReference type="EMBL" id="CP005290">
    <property type="protein sequence ID" value="AGK61466.1"/>
    <property type="molecule type" value="Genomic_DNA"/>
</dbReference>
<gene>
    <name evidence="1" type="ORF">Asulf_01483</name>
</gene>
<sequence>MFGKKYGLVLEAELISEENEEKLKTFIEGKFDVQKQTGVYYIKRDDSIVVLNCVIKHDGTVIVIVSFTQHNLAWVVEFIEELTAYLHIKKVELAKELLG</sequence>
<organism evidence="1 2">
    <name type="scientific">Archaeoglobus sulfaticallidus PM70-1</name>
    <dbReference type="NCBI Taxonomy" id="387631"/>
    <lineage>
        <taxon>Archaea</taxon>
        <taxon>Methanobacteriati</taxon>
        <taxon>Methanobacteriota</taxon>
        <taxon>Archaeoglobi</taxon>
        <taxon>Archaeoglobales</taxon>
        <taxon>Archaeoglobaceae</taxon>
        <taxon>Archaeoglobus</taxon>
    </lineage>
</organism>
<evidence type="ECO:0000313" key="2">
    <source>
        <dbReference type="Proteomes" id="UP000013307"/>
    </source>
</evidence>
<keyword evidence="2" id="KW-1185">Reference proteome</keyword>
<evidence type="ECO:0000313" key="1">
    <source>
        <dbReference type="EMBL" id="AGK61466.1"/>
    </source>
</evidence>
<name>N0BLQ0_9EURY</name>
<dbReference type="AlphaFoldDB" id="N0BLQ0"/>